<dbReference type="Gene3D" id="3.30.429.10">
    <property type="entry name" value="Macrophage Migration Inhibitory Factor"/>
    <property type="match status" value="1"/>
</dbReference>
<keyword evidence="2" id="KW-1185">Reference proteome</keyword>
<dbReference type="Proteomes" id="UP000542674">
    <property type="component" value="Unassembled WGS sequence"/>
</dbReference>
<comment type="caution">
    <text evidence="1">The sequence shown here is derived from an EMBL/GenBank/DDBJ whole genome shotgun (WGS) entry which is preliminary data.</text>
</comment>
<dbReference type="AlphaFoldDB" id="A0A7W7T2X6"/>
<organism evidence="1 2">
    <name type="scientific">Saccharothrix violaceirubra</name>
    <dbReference type="NCBI Taxonomy" id="413306"/>
    <lineage>
        <taxon>Bacteria</taxon>
        <taxon>Bacillati</taxon>
        <taxon>Actinomycetota</taxon>
        <taxon>Actinomycetes</taxon>
        <taxon>Pseudonocardiales</taxon>
        <taxon>Pseudonocardiaceae</taxon>
        <taxon>Saccharothrix</taxon>
    </lineage>
</organism>
<accession>A0A7W7T2X6</accession>
<name>A0A7W7T2X6_9PSEU</name>
<evidence type="ECO:0000313" key="2">
    <source>
        <dbReference type="Proteomes" id="UP000542674"/>
    </source>
</evidence>
<protein>
    <submittedName>
        <fullName evidence="1">Phenylpyruvate tautomerase PptA (4-oxalocrotonate tautomerase family)</fullName>
    </submittedName>
</protein>
<sequence length="129" mass="13972">MPTITITTTKLSTARRRAVAVRLTRWLSTHGSERGHVVVRFESTEEGTVYIGGMPVEALPYDDGLRHAAVTCCVAPDRDEAYRAALAAEIGDALGLTAGTPFLYVEFRPTPLDQVHYGAAGKLRRADAT</sequence>
<evidence type="ECO:0000313" key="1">
    <source>
        <dbReference type="EMBL" id="MBB4965593.1"/>
    </source>
</evidence>
<proteinExistence type="predicted"/>
<dbReference type="EMBL" id="JACHJS010000001">
    <property type="protein sequence ID" value="MBB4965593.1"/>
    <property type="molecule type" value="Genomic_DNA"/>
</dbReference>
<reference evidence="1 2" key="1">
    <citation type="submission" date="2020-08" db="EMBL/GenBank/DDBJ databases">
        <title>Sequencing the genomes of 1000 actinobacteria strains.</title>
        <authorList>
            <person name="Klenk H.-P."/>
        </authorList>
    </citation>
    <scope>NUCLEOTIDE SEQUENCE [LARGE SCALE GENOMIC DNA]</scope>
    <source>
        <strain evidence="1 2">DSM 45084</strain>
    </source>
</reference>
<dbReference type="RefSeq" id="WP_184669194.1">
    <property type="nucleotide sequence ID" value="NZ_BAABAI010000029.1"/>
</dbReference>
<dbReference type="InterPro" id="IPR014347">
    <property type="entry name" value="Tautomerase/MIF_sf"/>
</dbReference>
<gene>
    <name evidence="1" type="ORF">F4559_002952</name>
</gene>
<keyword evidence="1" id="KW-0670">Pyruvate</keyword>